<organism evidence="1 2">
    <name type="scientific">Vibrio atlanticus (strain LGP32)</name>
    <name type="common">Vibrio splendidus (strain Mel32)</name>
    <dbReference type="NCBI Taxonomy" id="575788"/>
    <lineage>
        <taxon>Bacteria</taxon>
        <taxon>Pseudomonadati</taxon>
        <taxon>Pseudomonadota</taxon>
        <taxon>Gammaproteobacteria</taxon>
        <taxon>Vibrionales</taxon>
        <taxon>Vibrionaceae</taxon>
        <taxon>Vibrio</taxon>
    </lineage>
</organism>
<dbReference type="NCBIfam" id="TIGR01484">
    <property type="entry name" value="HAD-SF-IIB"/>
    <property type="match status" value="1"/>
</dbReference>
<dbReference type="InterPro" id="IPR023214">
    <property type="entry name" value="HAD_sf"/>
</dbReference>
<dbReference type="PANTHER" id="PTHR10000">
    <property type="entry name" value="PHOSPHOSERINE PHOSPHATASE"/>
    <property type="match status" value="1"/>
</dbReference>
<dbReference type="PANTHER" id="PTHR10000:SF8">
    <property type="entry name" value="HAD SUPERFAMILY HYDROLASE-LIKE, TYPE 3"/>
    <property type="match status" value="1"/>
</dbReference>
<dbReference type="SFLD" id="SFLDG01140">
    <property type="entry name" value="C2.B:_Phosphomannomutase_and_P"/>
    <property type="match status" value="1"/>
</dbReference>
<dbReference type="HOGENOM" id="CLU_044146_0_1_6"/>
<dbReference type="PROSITE" id="PS01229">
    <property type="entry name" value="COF_2"/>
    <property type="match status" value="1"/>
</dbReference>
<evidence type="ECO:0000313" key="2">
    <source>
        <dbReference type="Proteomes" id="UP000009100"/>
    </source>
</evidence>
<reference evidence="1 2" key="1">
    <citation type="submission" date="2009-02" db="EMBL/GenBank/DDBJ databases">
        <title>Vibrio splendidus str. LGP32 complete genome.</title>
        <authorList>
            <person name="Mazel D."/>
            <person name="Le Roux F."/>
        </authorList>
    </citation>
    <scope>NUCLEOTIDE SEQUENCE [LARGE SCALE GENOMIC DNA]</scope>
    <source>
        <strain evidence="1 2">LGP32</strain>
    </source>
</reference>
<dbReference type="Gene3D" id="3.40.50.1000">
    <property type="entry name" value="HAD superfamily/HAD-like"/>
    <property type="match status" value="1"/>
</dbReference>
<dbReference type="KEGG" id="vsp:VS_1352"/>
<dbReference type="InterPro" id="IPR000150">
    <property type="entry name" value="Cof"/>
</dbReference>
<dbReference type="GO" id="GO:0000287">
    <property type="term" value="F:magnesium ion binding"/>
    <property type="evidence" value="ECO:0007669"/>
    <property type="project" value="UniProtKB-ARBA"/>
</dbReference>
<dbReference type="AlphaFoldDB" id="B7VND9"/>
<evidence type="ECO:0000313" key="1">
    <source>
        <dbReference type="EMBL" id="CAV18508.1"/>
    </source>
</evidence>
<dbReference type="eggNOG" id="COG0561">
    <property type="taxonomic scope" value="Bacteria"/>
</dbReference>
<protein>
    <submittedName>
        <fullName evidence="1">Uncharacterized protein</fullName>
    </submittedName>
</protein>
<dbReference type="EMBL" id="FM954972">
    <property type="protein sequence ID" value="CAV18508.1"/>
    <property type="molecule type" value="Genomic_DNA"/>
</dbReference>
<accession>B7VND9</accession>
<dbReference type="SFLD" id="SFLDG01144">
    <property type="entry name" value="C2.B.4:_PGP_Like"/>
    <property type="match status" value="1"/>
</dbReference>
<dbReference type="GO" id="GO:0016791">
    <property type="term" value="F:phosphatase activity"/>
    <property type="evidence" value="ECO:0007669"/>
    <property type="project" value="TreeGrafter"/>
</dbReference>
<dbReference type="Proteomes" id="UP000009100">
    <property type="component" value="Chromosome 1"/>
</dbReference>
<dbReference type="InterPro" id="IPR006379">
    <property type="entry name" value="HAD-SF_hydro_IIB"/>
</dbReference>
<sequence>MLAFNFLVRNNMYKLIALDMDGTLLNSEKVISQENKDAIAKARAAGVKVVLASGRPLEGMQSKLDELSINGEDDFVLFYNGSMVQNVSTRELIHSEISNGKAAKEIAALAVQLGGYVHAFSKVHGLITPENNEYTAIEARINGLKITELDFSQLEDDHEIIKTMIVAEPSKLTEIISKLPQELKTQFTIVQSAPFFLEFLNPNSNKGVGIEAIAKHLGITAKEVICMGDAENDHHMLEYAGMGIAMENAMEETKKLADHITASNDDHGVAVAIEKFIFNS</sequence>
<dbReference type="SUPFAM" id="SSF56784">
    <property type="entry name" value="HAD-like"/>
    <property type="match status" value="1"/>
</dbReference>
<dbReference type="Pfam" id="PF08282">
    <property type="entry name" value="Hydrolase_3"/>
    <property type="match status" value="1"/>
</dbReference>
<dbReference type="NCBIfam" id="TIGR00099">
    <property type="entry name" value="Cof-subfamily"/>
    <property type="match status" value="1"/>
</dbReference>
<dbReference type="SFLD" id="SFLDS00003">
    <property type="entry name" value="Haloacid_Dehalogenase"/>
    <property type="match status" value="1"/>
</dbReference>
<dbReference type="PROSITE" id="PS01228">
    <property type="entry name" value="COF_1"/>
    <property type="match status" value="1"/>
</dbReference>
<dbReference type="CDD" id="cd07516">
    <property type="entry name" value="HAD_Pase"/>
    <property type="match status" value="1"/>
</dbReference>
<dbReference type="STRING" id="575788.VS_1352"/>
<dbReference type="Gene3D" id="3.30.1240.10">
    <property type="match status" value="1"/>
</dbReference>
<dbReference type="InterPro" id="IPR036412">
    <property type="entry name" value="HAD-like_sf"/>
</dbReference>
<proteinExistence type="predicted"/>
<gene>
    <name evidence="1" type="ordered locus">VS_1352</name>
</gene>
<dbReference type="GO" id="GO:0005829">
    <property type="term" value="C:cytosol"/>
    <property type="evidence" value="ECO:0007669"/>
    <property type="project" value="TreeGrafter"/>
</dbReference>
<name>B7VND9_VIBA3</name>